<feature type="domain" description="Fe-containing alcohol dehydrogenase-like C-terminal" evidence="3">
    <location>
        <begin position="188"/>
        <end position="341"/>
    </location>
</feature>
<dbReference type="InterPro" id="IPR018211">
    <property type="entry name" value="ADH_Fe_CS"/>
</dbReference>
<evidence type="ECO:0000313" key="4">
    <source>
        <dbReference type="EMBL" id="KOY83842.1"/>
    </source>
</evidence>
<dbReference type="AlphaFoldDB" id="A0A0M9DNN0"/>
<dbReference type="FunFam" id="3.40.50.1970:FF:000003">
    <property type="entry name" value="Alcohol dehydrogenase, iron-containing"/>
    <property type="match status" value="1"/>
</dbReference>
<dbReference type="GO" id="GO:0046872">
    <property type="term" value="F:metal ion binding"/>
    <property type="evidence" value="ECO:0007669"/>
    <property type="project" value="InterPro"/>
</dbReference>
<dbReference type="InterPro" id="IPR056798">
    <property type="entry name" value="ADH_Fe_C"/>
</dbReference>
<evidence type="ECO:0000259" key="3">
    <source>
        <dbReference type="Pfam" id="PF25137"/>
    </source>
</evidence>
<dbReference type="Gene3D" id="3.40.50.1970">
    <property type="match status" value="1"/>
</dbReference>
<reference evidence="4 5" key="1">
    <citation type="submission" date="2015-07" db="EMBL/GenBank/DDBJ databases">
        <title>Genome sequencing project for genomic taxonomy and phylogenomics of Bacillus-like bacteria.</title>
        <authorList>
            <person name="Liu B."/>
            <person name="Wang J."/>
            <person name="Zhu Y."/>
            <person name="Liu G."/>
            <person name="Chen Q."/>
            <person name="Chen Z."/>
            <person name="Che J."/>
            <person name="Ge C."/>
            <person name="Shi H."/>
            <person name="Pan Z."/>
            <person name="Liu X."/>
        </authorList>
    </citation>
    <scope>NUCLEOTIDE SEQUENCE [LARGE SCALE GENOMIC DNA]</scope>
    <source>
        <strain evidence="4 5">DSM 54</strain>
    </source>
</reference>
<dbReference type="Proteomes" id="UP000037977">
    <property type="component" value="Unassembled WGS sequence"/>
</dbReference>
<accession>A0A0M9DNN0</accession>
<dbReference type="PROSITE" id="PS00913">
    <property type="entry name" value="ADH_IRON_1"/>
    <property type="match status" value="1"/>
</dbReference>
<comment type="caution">
    <text evidence="4">The sequence shown here is derived from an EMBL/GenBank/DDBJ whole genome shotgun (WGS) entry which is preliminary data.</text>
</comment>
<evidence type="ECO:0000256" key="1">
    <source>
        <dbReference type="ARBA" id="ARBA00023002"/>
    </source>
</evidence>
<dbReference type="Pfam" id="PF00465">
    <property type="entry name" value="Fe-ADH"/>
    <property type="match status" value="1"/>
</dbReference>
<gene>
    <name evidence="4" type="ORF">ADM90_02825</name>
</gene>
<dbReference type="OrthoDB" id="9815791at2"/>
<feature type="domain" description="Alcohol dehydrogenase iron-type/glycerol dehydrogenase GldA" evidence="2">
    <location>
        <begin position="9"/>
        <end position="177"/>
    </location>
</feature>
<dbReference type="InterPro" id="IPR039697">
    <property type="entry name" value="Alcohol_dehydrogenase_Fe"/>
</dbReference>
<protein>
    <submittedName>
        <fullName evidence="4">Uncharacterized protein</fullName>
    </submittedName>
</protein>
<keyword evidence="5" id="KW-1185">Reference proteome</keyword>
<name>A0A0M9DNN0_9BACI</name>
<dbReference type="RefSeq" id="WP_053993548.1">
    <property type="nucleotide sequence ID" value="NZ_CP065643.1"/>
</dbReference>
<dbReference type="GO" id="GO:0004022">
    <property type="term" value="F:alcohol dehydrogenase (NAD+) activity"/>
    <property type="evidence" value="ECO:0007669"/>
    <property type="project" value="TreeGrafter"/>
</dbReference>
<dbReference type="EMBL" id="LGCI01000003">
    <property type="protein sequence ID" value="KOY83842.1"/>
    <property type="molecule type" value="Genomic_DNA"/>
</dbReference>
<keyword evidence="1" id="KW-0560">Oxidoreductase</keyword>
<dbReference type="Pfam" id="PF25137">
    <property type="entry name" value="ADH_Fe_C"/>
    <property type="match status" value="1"/>
</dbReference>
<dbReference type="InterPro" id="IPR001670">
    <property type="entry name" value="ADH_Fe/GldA"/>
</dbReference>
<organism evidence="4 5">
    <name type="scientific">Lysinibacillus macroides</name>
    <dbReference type="NCBI Taxonomy" id="33935"/>
    <lineage>
        <taxon>Bacteria</taxon>
        <taxon>Bacillati</taxon>
        <taxon>Bacillota</taxon>
        <taxon>Bacilli</taxon>
        <taxon>Bacillales</taxon>
        <taxon>Bacillaceae</taxon>
        <taxon>Lysinibacillus</taxon>
    </lineage>
</organism>
<dbReference type="Gene3D" id="1.20.1090.10">
    <property type="entry name" value="Dehydroquinate synthase-like - alpha domain"/>
    <property type="match status" value="1"/>
</dbReference>
<evidence type="ECO:0000313" key="5">
    <source>
        <dbReference type="Proteomes" id="UP000037977"/>
    </source>
</evidence>
<dbReference type="PATRIC" id="fig|33935.3.peg.4758"/>
<dbReference type="SUPFAM" id="SSF56796">
    <property type="entry name" value="Dehydroquinate synthase-like"/>
    <property type="match status" value="1"/>
</dbReference>
<dbReference type="STRING" id="33935.ADM90_02825"/>
<dbReference type="PANTHER" id="PTHR11496:SF83">
    <property type="entry name" value="HYDROXYACID-OXOACID TRANSHYDROGENASE, MITOCHONDRIAL"/>
    <property type="match status" value="1"/>
</dbReference>
<evidence type="ECO:0000259" key="2">
    <source>
        <dbReference type="Pfam" id="PF00465"/>
    </source>
</evidence>
<dbReference type="PANTHER" id="PTHR11496">
    <property type="entry name" value="ALCOHOL DEHYDROGENASE"/>
    <property type="match status" value="1"/>
</dbReference>
<sequence length="387" mass="42055">MSFEYFSRTKIIYGENSHQQLGQYILEKQANPHVTIVTDKGIVSVGISEYIEKVLKTAHIDYSLYDGVRPDPSAAQIDEVAQLIRQNNSNVVIGLGGGSAMDVAKMAALVASDTYNAMHYALMVNPFSTSDKLTIAIPTTAGTGAEVTSTVVFSTPEGRKVWGWDEQMAPNIAILDPLFTVNLPLSITVPTTLDAFIHAMEAVSGRRTNPFIEAVGLKAIQLINENFEQLLENPKDIETRGKIALGATLAGLAIEQGGTGLGHCIGHALGTLAKVPHGQAVAISLYHCIEWLVTTTPQSYVAIQKALNVNTIEEIAKRYQQMVEKGHLSLTINSLTEQDIEQFVSIMQAEENQPMLQNSCALPSKDDLQHFAKRIILGSMPKLGVDI</sequence>
<proteinExistence type="predicted"/>
<dbReference type="CDD" id="cd14863">
    <property type="entry name" value="Fe-ADH-like"/>
    <property type="match status" value="1"/>
</dbReference>